<protein>
    <submittedName>
        <fullName evidence="1">Uncharacterized protein</fullName>
    </submittedName>
</protein>
<evidence type="ECO:0000313" key="1">
    <source>
        <dbReference type="EMBL" id="JAH90223.1"/>
    </source>
</evidence>
<name>A0A0E9WL89_ANGAN</name>
<dbReference type="AlphaFoldDB" id="A0A0E9WL89"/>
<accession>A0A0E9WL89</accession>
<reference evidence="1" key="2">
    <citation type="journal article" date="2015" name="Fish Shellfish Immunol.">
        <title>Early steps in the European eel (Anguilla anguilla)-Vibrio vulnificus interaction in the gills: Role of the RtxA13 toxin.</title>
        <authorList>
            <person name="Callol A."/>
            <person name="Pajuelo D."/>
            <person name="Ebbesson L."/>
            <person name="Teles M."/>
            <person name="MacKenzie S."/>
            <person name="Amaro C."/>
        </authorList>
    </citation>
    <scope>NUCLEOTIDE SEQUENCE</scope>
</reference>
<proteinExistence type="predicted"/>
<sequence>MPNFQICGWCMLCEFYEGNKNVTMFFIRKFLLNYPYGLILHLKELRNGASKKKRRFSGHIHEKPSQPQTYIYL</sequence>
<dbReference type="EMBL" id="GBXM01018354">
    <property type="protein sequence ID" value="JAH90223.1"/>
    <property type="molecule type" value="Transcribed_RNA"/>
</dbReference>
<reference evidence="1" key="1">
    <citation type="submission" date="2014-11" db="EMBL/GenBank/DDBJ databases">
        <authorList>
            <person name="Amaro Gonzalez C."/>
        </authorList>
    </citation>
    <scope>NUCLEOTIDE SEQUENCE</scope>
</reference>
<organism evidence="1">
    <name type="scientific">Anguilla anguilla</name>
    <name type="common">European freshwater eel</name>
    <name type="synonym">Muraena anguilla</name>
    <dbReference type="NCBI Taxonomy" id="7936"/>
    <lineage>
        <taxon>Eukaryota</taxon>
        <taxon>Metazoa</taxon>
        <taxon>Chordata</taxon>
        <taxon>Craniata</taxon>
        <taxon>Vertebrata</taxon>
        <taxon>Euteleostomi</taxon>
        <taxon>Actinopterygii</taxon>
        <taxon>Neopterygii</taxon>
        <taxon>Teleostei</taxon>
        <taxon>Anguilliformes</taxon>
        <taxon>Anguillidae</taxon>
        <taxon>Anguilla</taxon>
    </lineage>
</organism>